<dbReference type="Pfam" id="PF13479">
    <property type="entry name" value="AAA_24"/>
    <property type="match status" value="1"/>
</dbReference>
<organism evidence="2">
    <name type="scientific">Magnetococcus massalia (strain MO-1)</name>
    <dbReference type="NCBI Taxonomy" id="451514"/>
    <lineage>
        <taxon>Bacteria</taxon>
        <taxon>Pseudomonadati</taxon>
        <taxon>Pseudomonadota</taxon>
        <taxon>Magnetococcia</taxon>
        <taxon>Magnetococcales</taxon>
        <taxon>Magnetococcaceae</taxon>
        <taxon>Magnetococcus</taxon>
    </lineage>
</organism>
<dbReference type="EMBL" id="LO017727">
    <property type="protein sequence ID" value="CRH06169.1"/>
    <property type="molecule type" value="Genomic_DNA"/>
</dbReference>
<proteinExistence type="predicted"/>
<sequence>MNGPPIITAEERMAEPRDSTGVALGKSGIGKTSLLWTLDPTSTLFFDLEAGDLAVEGWQGDTIRPRTWEECRDFAVYIGGPNPALRDDQPFCQAHYDAVVQKYGDPGVLNKYRTIFVDSITVAGRLCFQWCKGQPQAFSEKTGKPDIRGAYGLHGQEMIAWITHLQHTRGKNVWFVGILDEKTDDFNRRVFAPQIEGSKTGLELPGIVDQVITMAEIQPEEGPSYRAFICHTINPWGYPAKDRSGRLSMIEEPHLGRLIEKVHQPRSSAVEGLDHSAGVTNGTAVGGPAGASAMDGASQFGHPSTPATDAPITEQTTDQGA</sequence>
<reference evidence="2" key="1">
    <citation type="submission" date="2015-04" db="EMBL/GenBank/DDBJ databases">
        <authorList>
            <person name="Syromyatnikov M.Y."/>
            <person name="Popov V.N."/>
        </authorList>
    </citation>
    <scope>NUCLEOTIDE SEQUENCE</scope>
    <source>
        <strain evidence="2">MO-1</strain>
    </source>
</reference>
<protein>
    <recommendedName>
        <fullName evidence="3">Phage related protein</fullName>
    </recommendedName>
</protein>
<gene>
    <name evidence="2" type="ORF">MAGMO_1996</name>
</gene>
<name>A0A1S7LJ69_MAGMO</name>
<evidence type="ECO:0000313" key="2">
    <source>
        <dbReference type="EMBL" id="CRH06169.1"/>
    </source>
</evidence>
<feature type="compositionally biased region" description="Polar residues" evidence="1">
    <location>
        <begin position="301"/>
        <end position="321"/>
    </location>
</feature>
<evidence type="ECO:0000256" key="1">
    <source>
        <dbReference type="SAM" id="MobiDB-lite"/>
    </source>
</evidence>
<evidence type="ECO:0008006" key="3">
    <source>
        <dbReference type="Google" id="ProtNLM"/>
    </source>
</evidence>
<accession>A0A1S7LJ69</accession>
<dbReference type="AlphaFoldDB" id="A0A1S7LJ69"/>
<feature type="region of interest" description="Disordered" evidence="1">
    <location>
        <begin position="266"/>
        <end position="321"/>
    </location>
</feature>